<dbReference type="EMBL" id="JBHSML010000007">
    <property type="protein sequence ID" value="MFC5517445.1"/>
    <property type="molecule type" value="Genomic_DNA"/>
</dbReference>
<keyword evidence="2" id="KW-1185">Reference proteome</keyword>
<reference evidence="2" key="1">
    <citation type="journal article" date="2019" name="Int. J. Syst. Evol. Microbiol.">
        <title>The Global Catalogue of Microorganisms (GCM) 10K type strain sequencing project: providing services to taxonomists for standard genome sequencing and annotation.</title>
        <authorList>
            <consortium name="The Broad Institute Genomics Platform"/>
            <consortium name="The Broad Institute Genome Sequencing Center for Infectious Disease"/>
            <person name="Wu L."/>
            <person name="Ma J."/>
        </authorList>
    </citation>
    <scope>NUCLEOTIDE SEQUENCE [LARGE SCALE GENOMIC DNA]</scope>
    <source>
        <strain evidence="2">KACC 12633</strain>
    </source>
</reference>
<dbReference type="InterPro" id="IPR029465">
    <property type="entry name" value="ATPgrasp_TupA"/>
</dbReference>
<sequence length="327" mass="37312">MSWSSGPLARLIDKAIHSTHRKATRAFRHEIGALPRVALPVSYSDKMFWRRVFDRSPAFVAYCDKLETKEIFRRFPDRLHIAETLWTGDDPAELPAGLRHPDIVVKMNAGCDRNWFFRHRQDDHQTFLATCRDWLSLPYGVEGIEWAYGAARRKLFAERCVAPDPRCIDEIKVQLFGGEIFYSMIYRGEKTPEGLSAIFDVEGRRLRVTNSIVAKDPGRALPKDYRVPACYGEAMRLARELAAGTDYLRVDFMVVDGKLYGGEITPYPAAGLMTNSDPAVLAAMGRCWDLRKSWFMTTPQTGWRAIYQQRLREHVDALGVEPIPILA</sequence>
<accession>A0ABW0PXT8</accession>
<proteinExistence type="predicted"/>
<comment type="caution">
    <text evidence="1">The sequence shown here is derived from an EMBL/GenBank/DDBJ whole genome shotgun (WGS) entry which is preliminary data.</text>
</comment>
<evidence type="ECO:0000313" key="2">
    <source>
        <dbReference type="Proteomes" id="UP001596150"/>
    </source>
</evidence>
<gene>
    <name evidence="1" type="ORF">ACFPP9_16795</name>
</gene>
<protein>
    <submittedName>
        <fullName evidence="1">ATP-grasp fold amidoligase family protein</fullName>
    </submittedName>
</protein>
<name>A0ABW0PXT8_9HYPH</name>
<evidence type="ECO:0000313" key="1">
    <source>
        <dbReference type="EMBL" id="MFC5517445.1"/>
    </source>
</evidence>
<dbReference type="Proteomes" id="UP001596150">
    <property type="component" value="Unassembled WGS sequence"/>
</dbReference>
<dbReference type="Pfam" id="PF14305">
    <property type="entry name" value="ATPgrasp_TupA"/>
    <property type="match status" value="1"/>
</dbReference>
<dbReference type="RefSeq" id="WP_266346245.1">
    <property type="nucleotide sequence ID" value="NZ_JAPKNH010000014.1"/>
</dbReference>
<organism evidence="1 2">
    <name type="scientific">Kaistia terrae</name>
    <dbReference type="NCBI Taxonomy" id="537017"/>
    <lineage>
        <taxon>Bacteria</taxon>
        <taxon>Pseudomonadati</taxon>
        <taxon>Pseudomonadota</taxon>
        <taxon>Alphaproteobacteria</taxon>
        <taxon>Hyphomicrobiales</taxon>
        <taxon>Kaistiaceae</taxon>
        <taxon>Kaistia</taxon>
    </lineage>
</organism>